<reference evidence="1" key="1">
    <citation type="journal article" date="2022" name="bioRxiv">
        <title>Sequencing and chromosome-scale assembly of the giantPleurodeles waltlgenome.</title>
        <authorList>
            <person name="Brown T."/>
            <person name="Elewa A."/>
            <person name="Iarovenko S."/>
            <person name="Subramanian E."/>
            <person name="Araus A.J."/>
            <person name="Petzold A."/>
            <person name="Susuki M."/>
            <person name="Suzuki K.-i.T."/>
            <person name="Hayashi T."/>
            <person name="Toyoda A."/>
            <person name="Oliveira C."/>
            <person name="Osipova E."/>
            <person name="Leigh N.D."/>
            <person name="Simon A."/>
            <person name="Yun M.H."/>
        </authorList>
    </citation>
    <scope>NUCLEOTIDE SEQUENCE</scope>
    <source>
        <strain evidence="1">20211129_DDA</strain>
        <tissue evidence="1">Liver</tissue>
    </source>
</reference>
<proteinExistence type="predicted"/>
<dbReference type="EMBL" id="JANPWB010000001">
    <property type="protein sequence ID" value="KAJ1215122.1"/>
    <property type="molecule type" value="Genomic_DNA"/>
</dbReference>
<accession>A0AAV7WM08</accession>
<dbReference type="Gene3D" id="3.30.70.1820">
    <property type="entry name" value="L1 transposable element, RRM domain"/>
    <property type="match status" value="1"/>
</dbReference>
<name>A0AAV7WM08_PLEWA</name>
<gene>
    <name evidence="1" type="ORF">NDU88_002732</name>
</gene>
<keyword evidence="2" id="KW-1185">Reference proteome</keyword>
<comment type="caution">
    <text evidence="1">The sequence shown here is derived from an EMBL/GenBank/DDBJ whole genome shotgun (WGS) entry which is preliminary data.</text>
</comment>
<evidence type="ECO:0000313" key="2">
    <source>
        <dbReference type="Proteomes" id="UP001066276"/>
    </source>
</evidence>
<organism evidence="1 2">
    <name type="scientific">Pleurodeles waltl</name>
    <name type="common">Iberian ribbed newt</name>
    <dbReference type="NCBI Taxonomy" id="8319"/>
    <lineage>
        <taxon>Eukaryota</taxon>
        <taxon>Metazoa</taxon>
        <taxon>Chordata</taxon>
        <taxon>Craniata</taxon>
        <taxon>Vertebrata</taxon>
        <taxon>Euteleostomi</taxon>
        <taxon>Amphibia</taxon>
        <taxon>Batrachia</taxon>
        <taxon>Caudata</taxon>
        <taxon>Salamandroidea</taxon>
        <taxon>Salamandridae</taxon>
        <taxon>Pleurodelinae</taxon>
        <taxon>Pleurodeles</taxon>
    </lineage>
</organism>
<dbReference type="AlphaFoldDB" id="A0AAV7WM08"/>
<dbReference type="Proteomes" id="UP001066276">
    <property type="component" value="Chromosome 1_1"/>
</dbReference>
<sequence length="72" mass="8300">MSVRETNRGEMFVVECMHHLLTPRPVLEASPRPVKARLLNYRDHDAALRKGRDLKTLLHEGSEISLYSDLTQ</sequence>
<evidence type="ECO:0000313" key="1">
    <source>
        <dbReference type="EMBL" id="KAJ1215122.1"/>
    </source>
</evidence>
<protein>
    <submittedName>
        <fullName evidence="1">Uncharacterized protein</fullName>
    </submittedName>
</protein>